<dbReference type="AlphaFoldDB" id="A0A7K3RC05"/>
<evidence type="ECO:0000256" key="3">
    <source>
        <dbReference type="ARBA" id="ARBA00022691"/>
    </source>
</evidence>
<evidence type="ECO:0000256" key="2">
    <source>
        <dbReference type="ARBA" id="ARBA00022485"/>
    </source>
</evidence>
<proteinExistence type="predicted"/>
<dbReference type="SFLD" id="SFLDG01070">
    <property type="entry name" value="PLP-dependent"/>
    <property type="match status" value="1"/>
</dbReference>
<comment type="caution">
    <text evidence="10">The sequence shown here is derived from an EMBL/GenBank/DDBJ whole genome shotgun (WGS) entry which is preliminary data.</text>
</comment>
<dbReference type="PANTHER" id="PTHR30538">
    <property type="entry name" value="LYSINE 2,3-AMINOMUTASE-RELATED"/>
    <property type="match status" value="1"/>
</dbReference>
<comment type="cofactor">
    <cofactor evidence="1">
        <name>pyridoxal 5'-phosphate</name>
        <dbReference type="ChEBI" id="CHEBI:597326"/>
    </cofactor>
</comment>
<dbReference type="Proteomes" id="UP000470951">
    <property type="component" value="Unassembled WGS sequence"/>
</dbReference>
<dbReference type="PROSITE" id="PS51918">
    <property type="entry name" value="RADICAL_SAM"/>
    <property type="match status" value="1"/>
</dbReference>
<dbReference type="Pfam" id="PF04055">
    <property type="entry name" value="Radical_SAM"/>
    <property type="match status" value="1"/>
</dbReference>
<dbReference type="CDD" id="cd01335">
    <property type="entry name" value="Radical_SAM"/>
    <property type="match status" value="1"/>
</dbReference>
<keyword evidence="5" id="KW-0663">Pyridoxal phosphate</keyword>
<sequence>MAGAKNGVFAEKISPYLRQKMAEEKYPGELSFLDLQYVVDPSEAVDRVHEVDRHYQSELRTTFEGVELKGVEKLYRRTLLVEPTTICAAHCRWCIRGQYATQTLSEDDLERVARYCGSAPENAAVREVLVTGGDPLVLVDRLAFLLDAIEEHAPQVEVVRIGTRVPLQDPRRVDERMIRALRPRSTFRVEIATHINHPGELFPEVREAYAALRSAGARVYDQTVLLRGVNDDLDTLITLYDELRRLDIEAHYLFHCVPIRGMDHHRTSVARGLDLFRKLVVSGMTSGRAKPHFTLMTDVGKVSLYEGTVIGREDDRILVQTGYSYEERRRWAPAWVLPPSARVDENGFLQVWYLDSDGGKADR</sequence>
<keyword evidence="8" id="KW-0413">Isomerase</keyword>
<evidence type="ECO:0000259" key="9">
    <source>
        <dbReference type="PROSITE" id="PS51918"/>
    </source>
</evidence>
<evidence type="ECO:0000256" key="6">
    <source>
        <dbReference type="ARBA" id="ARBA00023004"/>
    </source>
</evidence>
<keyword evidence="4" id="KW-0479">Metal-binding</keyword>
<dbReference type="InterPro" id="IPR013785">
    <property type="entry name" value="Aldolase_TIM"/>
</dbReference>
<dbReference type="EMBL" id="JAAGMS010000178">
    <property type="protein sequence ID" value="NEB99531.1"/>
    <property type="molecule type" value="Genomic_DNA"/>
</dbReference>
<evidence type="ECO:0000256" key="8">
    <source>
        <dbReference type="ARBA" id="ARBA00023235"/>
    </source>
</evidence>
<evidence type="ECO:0000256" key="4">
    <source>
        <dbReference type="ARBA" id="ARBA00022723"/>
    </source>
</evidence>
<organism evidence="10 11">
    <name type="scientific">Streptomyces anulatus</name>
    <name type="common">Streptomyces chrysomallus</name>
    <dbReference type="NCBI Taxonomy" id="1892"/>
    <lineage>
        <taxon>Bacteria</taxon>
        <taxon>Bacillati</taxon>
        <taxon>Actinomycetota</taxon>
        <taxon>Actinomycetes</taxon>
        <taxon>Kitasatosporales</taxon>
        <taxon>Streptomycetaceae</taxon>
        <taxon>Streptomyces</taxon>
    </lineage>
</organism>
<dbReference type="InterPro" id="IPR003739">
    <property type="entry name" value="Lys_aminomutase/Glu_NH3_mut"/>
</dbReference>
<accession>A0A7K3RC05</accession>
<protein>
    <submittedName>
        <fullName evidence="10">Radical SAM protein</fullName>
    </submittedName>
</protein>
<dbReference type="SFLD" id="SFLDS00029">
    <property type="entry name" value="Radical_SAM"/>
    <property type="match status" value="1"/>
</dbReference>
<dbReference type="GO" id="GO:0046872">
    <property type="term" value="F:metal ion binding"/>
    <property type="evidence" value="ECO:0007669"/>
    <property type="project" value="UniProtKB-KW"/>
</dbReference>
<evidence type="ECO:0000256" key="5">
    <source>
        <dbReference type="ARBA" id="ARBA00022898"/>
    </source>
</evidence>
<dbReference type="InterPro" id="IPR058240">
    <property type="entry name" value="rSAM_sf"/>
</dbReference>
<evidence type="ECO:0000313" key="10">
    <source>
        <dbReference type="EMBL" id="NEB99531.1"/>
    </source>
</evidence>
<feature type="domain" description="Radical SAM core" evidence="9">
    <location>
        <begin position="73"/>
        <end position="288"/>
    </location>
</feature>
<reference evidence="10 11" key="1">
    <citation type="submission" date="2020-01" db="EMBL/GenBank/DDBJ databases">
        <title>Insect and environment-associated Actinomycetes.</title>
        <authorList>
            <person name="Currrie C."/>
            <person name="Chevrette M."/>
            <person name="Carlson C."/>
            <person name="Stubbendieck R."/>
            <person name="Wendt-Pienkowski E."/>
        </authorList>
    </citation>
    <scope>NUCLEOTIDE SEQUENCE [LARGE SCALE GENOMIC DNA]</scope>
    <source>
        <strain evidence="10 11">SID7903</strain>
    </source>
</reference>
<keyword evidence="2" id="KW-0004">4Fe-4S</keyword>
<dbReference type="GO" id="GO:0016853">
    <property type="term" value="F:isomerase activity"/>
    <property type="evidence" value="ECO:0007669"/>
    <property type="project" value="UniProtKB-KW"/>
</dbReference>
<dbReference type="RefSeq" id="WP_047175424.1">
    <property type="nucleotide sequence ID" value="NZ_CBDRIV010000034.1"/>
</dbReference>
<evidence type="ECO:0000256" key="7">
    <source>
        <dbReference type="ARBA" id="ARBA00023014"/>
    </source>
</evidence>
<evidence type="ECO:0000256" key="1">
    <source>
        <dbReference type="ARBA" id="ARBA00001933"/>
    </source>
</evidence>
<name>A0A7K3RC05_STRAQ</name>
<keyword evidence="3" id="KW-0949">S-adenosyl-L-methionine</keyword>
<gene>
    <name evidence="10" type="ORF">G3I58_16335</name>
</gene>
<keyword evidence="6" id="KW-0408">Iron</keyword>
<dbReference type="SUPFAM" id="SSF102114">
    <property type="entry name" value="Radical SAM enzymes"/>
    <property type="match status" value="1"/>
</dbReference>
<evidence type="ECO:0000313" key="11">
    <source>
        <dbReference type="Proteomes" id="UP000470951"/>
    </source>
</evidence>
<dbReference type="PANTHER" id="PTHR30538:SF1">
    <property type="entry name" value="L-LYSINE 2,3-AMINOMUTASE"/>
    <property type="match status" value="1"/>
</dbReference>
<dbReference type="GO" id="GO:0051539">
    <property type="term" value="F:4 iron, 4 sulfur cluster binding"/>
    <property type="evidence" value="ECO:0007669"/>
    <property type="project" value="UniProtKB-KW"/>
</dbReference>
<dbReference type="InterPro" id="IPR007197">
    <property type="entry name" value="rSAM"/>
</dbReference>
<dbReference type="Gene3D" id="3.20.20.70">
    <property type="entry name" value="Aldolase class I"/>
    <property type="match status" value="1"/>
</dbReference>
<keyword evidence="7" id="KW-0411">Iron-sulfur</keyword>